<dbReference type="Pfam" id="PF00970">
    <property type="entry name" value="FAD_binding_6"/>
    <property type="match status" value="1"/>
</dbReference>
<dbReference type="Proteomes" id="UP001635816">
    <property type="component" value="Unassembled WGS sequence"/>
</dbReference>
<keyword evidence="8" id="KW-1185">Reference proteome</keyword>
<dbReference type="PANTHER" id="PTHR47354">
    <property type="entry name" value="NADH OXIDOREDUCTASE HCR"/>
    <property type="match status" value="1"/>
</dbReference>
<dbReference type="InterPro" id="IPR001433">
    <property type="entry name" value="OxRdtase_FAD/NAD-bd"/>
</dbReference>
<keyword evidence="2" id="KW-0001">2Fe-2S</keyword>
<dbReference type="Pfam" id="PF00175">
    <property type="entry name" value="NAD_binding_1"/>
    <property type="match status" value="1"/>
</dbReference>
<comment type="caution">
    <text evidence="7">The sequence shown here is derived from an EMBL/GenBank/DDBJ whole genome shotgun (WGS) entry which is preliminary data.</text>
</comment>
<dbReference type="CDD" id="cd00207">
    <property type="entry name" value="fer2"/>
    <property type="match status" value="1"/>
</dbReference>
<organism evidence="7 8">
    <name type="scientific">Mycolicibacterium nivoides</name>
    <dbReference type="NCBI Taxonomy" id="2487344"/>
    <lineage>
        <taxon>Bacteria</taxon>
        <taxon>Bacillati</taxon>
        <taxon>Actinomycetota</taxon>
        <taxon>Actinomycetes</taxon>
        <taxon>Mycobacteriales</taxon>
        <taxon>Mycobacteriaceae</taxon>
        <taxon>Mycolicibacterium</taxon>
    </lineage>
</organism>
<dbReference type="SUPFAM" id="SSF63380">
    <property type="entry name" value="Riboflavin synthase domain-like"/>
    <property type="match status" value="1"/>
</dbReference>
<accession>A0ABW9LKZ6</accession>
<dbReference type="InterPro" id="IPR006058">
    <property type="entry name" value="2Fe2S_fd_BS"/>
</dbReference>
<dbReference type="SUPFAM" id="SSF54292">
    <property type="entry name" value="2Fe-2S ferredoxin-like"/>
    <property type="match status" value="1"/>
</dbReference>
<dbReference type="Pfam" id="PF00111">
    <property type="entry name" value="Fer2"/>
    <property type="match status" value="1"/>
</dbReference>
<dbReference type="InterPro" id="IPR001041">
    <property type="entry name" value="2Fe-2S_ferredoxin-type"/>
</dbReference>
<dbReference type="Gene3D" id="3.10.20.30">
    <property type="match status" value="1"/>
</dbReference>
<evidence type="ECO:0000313" key="8">
    <source>
        <dbReference type="Proteomes" id="UP001635816"/>
    </source>
</evidence>
<evidence type="ECO:0000256" key="2">
    <source>
        <dbReference type="ARBA" id="ARBA00022714"/>
    </source>
</evidence>
<reference evidence="7 8" key="1">
    <citation type="submission" date="2024-12" db="EMBL/GenBank/DDBJ databases">
        <title>The coexistence of Mycolicibacterium septicum and Mycolicibacterium nivoides in clinical samples.</title>
        <authorList>
            <person name="Wang C."/>
            <person name="Feng Y."/>
            <person name="Zong Z."/>
        </authorList>
    </citation>
    <scope>NUCLEOTIDE SEQUENCE [LARGE SCALE GENOMIC DNA]</scope>
    <source>
        <strain evidence="7 8">120309</strain>
    </source>
</reference>
<dbReference type="PANTHER" id="PTHR47354:SF5">
    <property type="entry name" value="PROTEIN RFBI"/>
    <property type="match status" value="1"/>
</dbReference>
<feature type="region of interest" description="Disordered" evidence="4">
    <location>
        <begin position="332"/>
        <end position="368"/>
    </location>
</feature>
<dbReference type="InterPro" id="IPR012675">
    <property type="entry name" value="Beta-grasp_dom_sf"/>
</dbReference>
<dbReference type="InterPro" id="IPR008333">
    <property type="entry name" value="Cbr1-like_FAD-bd_dom"/>
</dbReference>
<name>A0ABW9LKZ6_9MYCO</name>
<evidence type="ECO:0000313" key="7">
    <source>
        <dbReference type="EMBL" id="MFN6548673.1"/>
    </source>
</evidence>
<evidence type="ECO:0000259" key="6">
    <source>
        <dbReference type="PROSITE" id="PS51384"/>
    </source>
</evidence>
<feature type="domain" description="2Fe-2S ferredoxin-type" evidence="5">
    <location>
        <begin position="2"/>
        <end position="92"/>
    </location>
</feature>
<dbReference type="InterPro" id="IPR036010">
    <property type="entry name" value="2Fe-2S_ferredoxin-like_sf"/>
</dbReference>
<keyword evidence="2" id="KW-0408">Iron</keyword>
<dbReference type="PROSITE" id="PS00197">
    <property type="entry name" value="2FE2S_FER_1"/>
    <property type="match status" value="1"/>
</dbReference>
<dbReference type="Gene3D" id="2.40.30.10">
    <property type="entry name" value="Translation factors"/>
    <property type="match status" value="1"/>
</dbReference>
<gene>
    <name evidence="7" type="ORF">ACK4CT_36630</name>
</gene>
<dbReference type="EMBL" id="JBKBDD010000034">
    <property type="protein sequence ID" value="MFN6548673.1"/>
    <property type="molecule type" value="Genomic_DNA"/>
</dbReference>
<dbReference type="PROSITE" id="PS51085">
    <property type="entry name" value="2FE2S_FER_2"/>
    <property type="match status" value="1"/>
</dbReference>
<protein>
    <submittedName>
        <fullName evidence="7">2Fe-2S iron-sulfur cluster-binding protein</fullName>
    </submittedName>
</protein>
<keyword evidence="3" id="KW-0411">Iron-sulfur</keyword>
<comment type="cofactor">
    <cofactor evidence="1">
        <name>FAD</name>
        <dbReference type="ChEBI" id="CHEBI:57692"/>
    </cofactor>
</comment>
<dbReference type="PROSITE" id="PS51384">
    <property type="entry name" value="FAD_FR"/>
    <property type="match status" value="1"/>
</dbReference>
<proteinExistence type="predicted"/>
<dbReference type="InterPro" id="IPR039261">
    <property type="entry name" value="FNR_nucleotide-bd"/>
</dbReference>
<sequence>MYSARVEPGGTEFSIKPGEPVLDAALRSGVSLKYGCRHGNCSSCKYLVTDGEVDYGNASPYSLSNAERDEGWVLLCCATALDDLEIQDDRVFDQRQRSLITPGEFDGQVSGIDKLTPSLRRLRIHTEQPVAFYAGQFMEIAVPGAVGQWRSYSLACAPVAMEELEFVIKVIDGGAFSGQLDVLKVGTRLRVRGPFGGGYLREGDRPVLLVATGSGISPILSILEHAALCGDERKFTFFYGARVGAELPCEDRMGELCGLLDLTYCPVLSKPSPECGWPGEPSRVTTGVQRRIGDGAPYDAYVCGKPEMCDAVIALLEAKGTPEETIFSDKFFPAVEDDPPTPPSGRAKVAPKCATSWSGSTPGPARPR</sequence>
<dbReference type="PRINTS" id="PR00410">
    <property type="entry name" value="PHEHYDRXLASE"/>
</dbReference>
<evidence type="ECO:0000256" key="3">
    <source>
        <dbReference type="ARBA" id="ARBA00023014"/>
    </source>
</evidence>
<dbReference type="RefSeq" id="WP_131811454.1">
    <property type="nucleotide sequence ID" value="NZ_JBKBDD010000034.1"/>
</dbReference>
<dbReference type="InterPro" id="IPR017938">
    <property type="entry name" value="Riboflavin_synthase-like_b-brl"/>
</dbReference>
<evidence type="ECO:0000256" key="4">
    <source>
        <dbReference type="SAM" id="MobiDB-lite"/>
    </source>
</evidence>
<dbReference type="Gene3D" id="3.40.50.80">
    <property type="entry name" value="Nucleotide-binding domain of ferredoxin-NADP reductase (FNR) module"/>
    <property type="match status" value="1"/>
</dbReference>
<evidence type="ECO:0000256" key="1">
    <source>
        <dbReference type="ARBA" id="ARBA00001974"/>
    </source>
</evidence>
<dbReference type="InterPro" id="IPR050415">
    <property type="entry name" value="MRET"/>
</dbReference>
<dbReference type="InterPro" id="IPR017927">
    <property type="entry name" value="FAD-bd_FR_type"/>
</dbReference>
<feature type="domain" description="FAD-binding FR-type" evidence="6">
    <location>
        <begin position="102"/>
        <end position="201"/>
    </location>
</feature>
<keyword evidence="2" id="KW-0479">Metal-binding</keyword>
<dbReference type="SUPFAM" id="SSF52343">
    <property type="entry name" value="Ferredoxin reductase-like, C-terminal NADP-linked domain"/>
    <property type="match status" value="1"/>
</dbReference>
<evidence type="ECO:0000259" key="5">
    <source>
        <dbReference type="PROSITE" id="PS51085"/>
    </source>
</evidence>